<evidence type="ECO:0000256" key="2">
    <source>
        <dbReference type="ARBA" id="ARBA00022475"/>
    </source>
</evidence>
<dbReference type="InterPro" id="IPR000620">
    <property type="entry name" value="EamA_dom"/>
</dbReference>
<gene>
    <name evidence="8" type="ORF">EV695_2248</name>
</gene>
<comment type="subcellular location">
    <subcellularLocation>
        <location evidence="1">Cell membrane</location>
        <topology evidence="1">Multi-pass membrane protein</topology>
    </subcellularLocation>
</comment>
<reference evidence="8 9" key="1">
    <citation type="submission" date="2019-03" db="EMBL/GenBank/DDBJ databases">
        <title>Genomic Encyclopedia of Type Strains, Phase IV (KMG-IV): sequencing the most valuable type-strain genomes for metagenomic binning, comparative biology and taxonomic classification.</title>
        <authorList>
            <person name="Goeker M."/>
        </authorList>
    </citation>
    <scope>NUCLEOTIDE SEQUENCE [LARGE SCALE GENOMIC DNA]</scope>
    <source>
        <strain evidence="8 9">DSM 24830</strain>
    </source>
</reference>
<dbReference type="RefSeq" id="WP_131905985.1">
    <property type="nucleotide sequence ID" value="NZ_BAAAFU010000004.1"/>
</dbReference>
<dbReference type="PANTHER" id="PTHR32322:SF18">
    <property type="entry name" value="S-ADENOSYLMETHIONINE_S-ADENOSYLHOMOCYSTEINE TRANSPORTER"/>
    <property type="match status" value="1"/>
</dbReference>
<dbReference type="Proteomes" id="UP000294887">
    <property type="component" value="Unassembled WGS sequence"/>
</dbReference>
<feature type="transmembrane region" description="Helical" evidence="6">
    <location>
        <begin position="185"/>
        <end position="203"/>
    </location>
</feature>
<evidence type="ECO:0000256" key="5">
    <source>
        <dbReference type="ARBA" id="ARBA00023136"/>
    </source>
</evidence>
<feature type="transmembrane region" description="Helical" evidence="6">
    <location>
        <begin position="154"/>
        <end position="173"/>
    </location>
</feature>
<dbReference type="Pfam" id="PF00892">
    <property type="entry name" value="EamA"/>
    <property type="match status" value="2"/>
</dbReference>
<dbReference type="PANTHER" id="PTHR32322">
    <property type="entry name" value="INNER MEMBRANE TRANSPORTER"/>
    <property type="match status" value="1"/>
</dbReference>
<dbReference type="InterPro" id="IPR037185">
    <property type="entry name" value="EmrE-like"/>
</dbReference>
<dbReference type="InterPro" id="IPR050638">
    <property type="entry name" value="AA-Vitamin_Transporters"/>
</dbReference>
<keyword evidence="9" id="KW-1185">Reference proteome</keyword>
<dbReference type="OrthoDB" id="5729944at2"/>
<feature type="domain" description="EamA" evidence="7">
    <location>
        <begin position="155"/>
        <end position="286"/>
    </location>
</feature>
<comment type="caution">
    <text evidence="8">The sequence shown here is derived from an EMBL/GenBank/DDBJ whole genome shotgun (WGS) entry which is preliminary data.</text>
</comment>
<keyword evidence="5 6" id="KW-0472">Membrane</keyword>
<name>A0A4R1F1H2_9GAMM</name>
<keyword evidence="4 6" id="KW-1133">Transmembrane helix</keyword>
<organism evidence="8 9">
    <name type="scientific">Cocleimonas flava</name>
    <dbReference type="NCBI Taxonomy" id="634765"/>
    <lineage>
        <taxon>Bacteria</taxon>
        <taxon>Pseudomonadati</taxon>
        <taxon>Pseudomonadota</taxon>
        <taxon>Gammaproteobacteria</taxon>
        <taxon>Thiotrichales</taxon>
        <taxon>Thiotrichaceae</taxon>
        <taxon>Cocleimonas</taxon>
    </lineage>
</organism>
<evidence type="ECO:0000259" key="7">
    <source>
        <dbReference type="Pfam" id="PF00892"/>
    </source>
</evidence>
<proteinExistence type="predicted"/>
<evidence type="ECO:0000313" key="8">
    <source>
        <dbReference type="EMBL" id="TCJ87733.1"/>
    </source>
</evidence>
<keyword evidence="2" id="KW-1003">Cell membrane</keyword>
<feature type="transmembrane region" description="Helical" evidence="6">
    <location>
        <begin position="215"/>
        <end position="233"/>
    </location>
</feature>
<accession>A0A4R1F1H2</accession>
<feature type="domain" description="EamA" evidence="7">
    <location>
        <begin position="6"/>
        <end position="142"/>
    </location>
</feature>
<dbReference type="GO" id="GO:0005886">
    <property type="term" value="C:plasma membrane"/>
    <property type="evidence" value="ECO:0007669"/>
    <property type="project" value="UniProtKB-SubCell"/>
</dbReference>
<feature type="transmembrane region" description="Helical" evidence="6">
    <location>
        <begin position="245"/>
        <end position="265"/>
    </location>
</feature>
<dbReference type="AlphaFoldDB" id="A0A4R1F1H2"/>
<evidence type="ECO:0000256" key="4">
    <source>
        <dbReference type="ARBA" id="ARBA00022989"/>
    </source>
</evidence>
<feature type="transmembrane region" description="Helical" evidence="6">
    <location>
        <begin position="73"/>
        <end position="92"/>
    </location>
</feature>
<evidence type="ECO:0000313" key="9">
    <source>
        <dbReference type="Proteomes" id="UP000294887"/>
    </source>
</evidence>
<dbReference type="SUPFAM" id="SSF103481">
    <property type="entry name" value="Multidrug resistance efflux transporter EmrE"/>
    <property type="match status" value="2"/>
</dbReference>
<evidence type="ECO:0000256" key="6">
    <source>
        <dbReference type="SAM" id="Phobius"/>
    </source>
</evidence>
<keyword evidence="3 6" id="KW-0812">Transmembrane</keyword>
<feature type="transmembrane region" description="Helical" evidence="6">
    <location>
        <begin position="271"/>
        <end position="290"/>
    </location>
</feature>
<protein>
    <submittedName>
        <fullName evidence="8">Drug/metabolite transporter (DMT)-like permease</fullName>
    </submittedName>
</protein>
<feature type="transmembrane region" description="Helical" evidence="6">
    <location>
        <begin position="34"/>
        <end position="53"/>
    </location>
</feature>
<dbReference type="EMBL" id="SMFQ01000003">
    <property type="protein sequence ID" value="TCJ87733.1"/>
    <property type="molecule type" value="Genomic_DNA"/>
</dbReference>
<sequence length="295" mass="32616">MDKNKLAVIYALLAVGMWSTVATAFKLGLQQMTLLQLLMGASFFSWLTLGSFLTWKGELKTAISTIPKNVKAILVLALLNPVLYYLVLFKAYDLLPAQVAQSLNYTWAITLTILSVPLLGHKLNKKDIIAILLGYVGVVFISISGKSISGELSYFGVFLALFSTIIWAGYWLLNARDTRPPVVKLFQSFTFAVPILIIITLIFEGLPQSVNAKQLMSVVYIGLFEMGLAFMCWQMALHLTDKVSSISTLIFLSPFVSLFIINQVLGEPLQWMTFMGLGLIIVGIMIQQSASKTKA</sequence>
<evidence type="ECO:0000256" key="1">
    <source>
        <dbReference type="ARBA" id="ARBA00004651"/>
    </source>
</evidence>
<feature type="transmembrane region" description="Helical" evidence="6">
    <location>
        <begin position="104"/>
        <end position="121"/>
    </location>
</feature>
<evidence type="ECO:0000256" key="3">
    <source>
        <dbReference type="ARBA" id="ARBA00022692"/>
    </source>
</evidence>
<feature type="transmembrane region" description="Helical" evidence="6">
    <location>
        <begin position="128"/>
        <end position="148"/>
    </location>
</feature>